<organism evidence="4 5">
    <name type="scientific">Spizellomyces punctatus (strain DAOM BR117)</name>
    <dbReference type="NCBI Taxonomy" id="645134"/>
    <lineage>
        <taxon>Eukaryota</taxon>
        <taxon>Fungi</taxon>
        <taxon>Fungi incertae sedis</taxon>
        <taxon>Chytridiomycota</taxon>
        <taxon>Chytridiomycota incertae sedis</taxon>
        <taxon>Chytridiomycetes</taxon>
        <taxon>Spizellomycetales</taxon>
        <taxon>Spizellomycetaceae</taxon>
        <taxon>Spizellomyces</taxon>
    </lineage>
</organism>
<proteinExistence type="predicted"/>
<feature type="region of interest" description="Disordered" evidence="2">
    <location>
        <begin position="103"/>
        <end position="137"/>
    </location>
</feature>
<evidence type="ECO:0000256" key="1">
    <source>
        <dbReference type="ARBA" id="ARBA00022468"/>
    </source>
</evidence>
<evidence type="ECO:0000313" key="5">
    <source>
        <dbReference type="Proteomes" id="UP000053201"/>
    </source>
</evidence>
<dbReference type="Proteomes" id="UP000053201">
    <property type="component" value="Unassembled WGS sequence"/>
</dbReference>
<accession>A0A0L0HFD1</accession>
<evidence type="ECO:0000256" key="2">
    <source>
        <dbReference type="SAM" id="MobiDB-lite"/>
    </source>
</evidence>
<dbReference type="GO" id="GO:0005096">
    <property type="term" value="F:GTPase activator activity"/>
    <property type="evidence" value="ECO:0007669"/>
    <property type="project" value="UniProtKB-KW"/>
</dbReference>
<dbReference type="Gene3D" id="1.10.555.10">
    <property type="entry name" value="Rho GTPase activation protein"/>
    <property type="match status" value="1"/>
</dbReference>
<dbReference type="InParanoid" id="A0A0L0HFD1"/>
<dbReference type="PROSITE" id="PS50238">
    <property type="entry name" value="RHOGAP"/>
    <property type="match status" value="1"/>
</dbReference>
<dbReference type="InterPro" id="IPR050729">
    <property type="entry name" value="Rho-GAP"/>
</dbReference>
<dbReference type="InterPro" id="IPR000198">
    <property type="entry name" value="RhoGAP_dom"/>
</dbReference>
<protein>
    <recommendedName>
        <fullName evidence="3">Rho-GAP domain-containing protein</fullName>
    </recommendedName>
</protein>
<dbReference type="SUPFAM" id="SSF48350">
    <property type="entry name" value="GTPase activation domain, GAP"/>
    <property type="match status" value="1"/>
</dbReference>
<feature type="compositionally biased region" description="Pro residues" evidence="2">
    <location>
        <begin position="25"/>
        <end position="54"/>
    </location>
</feature>
<dbReference type="STRING" id="645134.A0A0L0HFD1"/>
<feature type="compositionally biased region" description="Basic and acidic residues" evidence="2">
    <location>
        <begin position="76"/>
        <end position="87"/>
    </location>
</feature>
<dbReference type="GO" id="GO:0005737">
    <property type="term" value="C:cytoplasm"/>
    <property type="evidence" value="ECO:0007669"/>
    <property type="project" value="TreeGrafter"/>
</dbReference>
<dbReference type="InterPro" id="IPR008936">
    <property type="entry name" value="Rho_GTPase_activation_prot"/>
</dbReference>
<dbReference type="AlphaFoldDB" id="A0A0L0HFD1"/>
<sequence>MSSSDLRPFLSLPRIPSTPMITVSPDPPFSPGPSYPSDPPFSPVPPTSISPPPLPRRRAMRKSDETHLRVPSRAASLREERQKKEDDQGVWWAGIAKWAGRLRRPKEERRDGWEGSNRVLQSTPSPPPPRADTPMSLPPRTISLELVRTFGVPLEVITDRERESEPDPVDKRDHVAEGVPRLVRVCVEWIEANAIDKEGLYRVPGSHRKVQTYQLSIDTGAFDYVFPVHESPHTVASLLKKYLASIPGGIWGGEDVKIHLRNAIISTPAAFLNPLLRKTLTSPSHFNLVRYLTRHLSRITAHSDINKMTPENLAIVMFPGVEALIEVLVRNWEEVFGREGEKAAEGGVGGVALAAE</sequence>
<gene>
    <name evidence="4" type="ORF">SPPG_04517</name>
</gene>
<dbReference type="PANTHER" id="PTHR23176:SF0">
    <property type="entry name" value="RHO GTPASE ACTIVATING PROTEIN AT 19D, ISOFORM D"/>
    <property type="match status" value="1"/>
</dbReference>
<dbReference type="VEuPathDB" id="FungiDB:SPPG_04517"/>
<evidence type="ECO:0000259" key="3">
    <source>
        <dbReference type="PROSITE" id="PS50238"/>
    </source>
</evidence>
<dbReference type="GeneID" id="27687962"/>
<feature type="domain" description="Rho-GAP" evidence="3">
    <location>
        <begin position="152"/>
        <end position="356"/>
    </location>
</feature>
<keyword evidence="1" id="KW-0343">GTPase activation</keyword>
<reference evidence="4 5" key="1">
    <citation type="submission" date="2009-08" db="EMBL/GenBank/DDBJ databases">
        <title>The Genome Sequence of Spizellomyces punctatus strain DAOM BR117.</title>
        <authorList>
            <consortium name="The Broad Institute Genome Sequencing Platform"/>
            <person name="Russ C."/>
            <person name="Cuomo C."/>
            <person name="Shea T."/>
            <person name="Young S.K."/>
            <person name="Zeng Q."/>
            <person name="Koehrsen M."/>
            <person name="Haas B."/>
            <person name="Borodovsky M."/>
            <person name="Guigo R."/>
            <person name="Alvarado L."/>
            <person name="Berlin A."/>
            <person name="Bochicchio J."/>
            <person name="Borenstein D."/>
            <person name="Chapman S."/>
            <person name="Chen Z."/>
            <person name="Engels R."/>
            <person name="Freedman E."/>
            <person name="Gellesch M."/>
            <person name="Goldberg J."/>
            <person name="Griggs A."/>
            <person name="Gujja S."/>
            <person name="Heiman D."/>
            <person name="Hepburn T."/>
            <person name="Howarth C."/>
            <person name="Jen D."/>
            <person name="Larson L."/>
            <person name="Lewis B."/>
            <person name="Mehta T."/>
            <person name="Park D."/>
            <person name="Pearson M."/>
            <person name="Roberts A."/>
            <person name="Saif S."/>
            <person name="Shenoy N."/>
            <person name="Sisk P."/>
            <person name="Stolte C."/>
            <person name="Sykes S."/>
            <person name="Thomson T."/>
            <person name="Walk T."/>
            <person name="White J."/>
            <person name="Yandava C."/>
            <person name="Burger G."/>
            <person name="Gray M.W."/>
            <person name="Holland P.W.H."/>
            <person name="King N."/>
            <person name="Lang F.B.F."/>
            <person name="Roger A.J."/>
            <person name="Ruiz-Trillo I."/>
            <person name="Lander E."/>
            <person name="Nusbaum C."/>
        </authorList>
    </citation>
    <scope>NUCLEOTIDE SEQUENCE [LARGE SCALE GENOMIC DNA]</scope>
    <source>
        <strain evidence="4 5">DAOM BR117</strain>
    </source>
</reference>
<dbReference type="Pfam" id="PF00620">
    <property type="entry name" value="RhoGAP"/>
    <property type="match status" value="1"/>
</dbReference>
<dbReference type="SMART" id="SM00324">
    <property type="entry name" value="RhoGAP"/>
    <property type="match status" value="1"/>
</dbReference>
<dbReference type="RefSeq" id="XP_016608215.1">
    <property type="nucleotide sequence ID" value="XM_016752751.1"/>
</dbReference>
<name>A0A0L0HFD1_SPIPD</name>
<dbReference type="EMBL" id="KQ257456">
    <property type="protein sequence ID" value="KND00176.1"/>
    <property type="molecule type" value="Genomic_DNA"/>
</dbReference>
<dbReference type="eggNOG" id="KOG4270">
    <property type="taxonomic scope" value="Eukaryota"/>
</dbReference>
<keyword evidence="5" id="KW-1185">Reference proteome</keyword>
<dbReference type="GO" id="GO:0007165">
    <property type="term" value="P:signal transduction"/>
    <property type="evidence" value="ECO:0007669"/>
    <property type="project" value="InterPro"/>
</dbReference>
<feature type="region of interest" description="Disordered" evidence="2">
    <location>
        <begin position="1"/>
        <end position="88"/>
    </location>
</feature>
<evidence type="ECO:0000313" key="4">
    <source>
        <dbReference type="EMBL" id="KND00176.1"/>
    </source>
</evidence>
<dbReference type="OrthoDB" id="2121436at2759"/>
<dbReference type="PANTHER" id="PTHR23176">
    <property type="entry name" value="RHO/RAC/CDC GTPASE-ACTIVATING PROTEIN"/>
    <property type="match status" value="1"/>
</dbReference>
<dbReference type="CDD" id="cd00159">
    <property type="entry name" value="RhoGAP"/>
    <property type="match status" value="1"/>
</dbReference>